<evidence type="ECO:0000256" key="5">
    <source>
        <dbReference type="PROSITE-ProRule" id="PRU00723"/>
    </source>
</evidence>
<evidence type="ECO:0000259" key="7">
    <source>
        <dbReference type="PROSITE" id="PS50103"/>
    </source>
</evidence>
<evidence type="ECO:0000313" key="8">
    <source>
        <dbReference type="EMBL" id="KAF7624656.1"/>
    </source>
</evidence>
<evidence type="ECO:0000256" key="2">
    <source>
        <dbReference type="ARBA" id="ARBA00022737"/>
    </source>
</evidence>
<dbReference type="FunFam" id="4.10.1000.10:FF:000001">
    <property type="entry name" value="zinc finger CCCH domain-containing protein 15-like"/>
    <property type="match status" value="1"/>
</dbReference>
<keyword evidence="9" id="KW-1185">Reference proteome</keyword>
<dbReference type="InterPro" id="IPR036855">
    <property type="entry name" value="Znf_CCCH_sf"/>
</dbReference>
<dbReference type="GO" id="GO:0003729">
    <property type="term" value="F:mRNA binding"/>
    <property type="evidence" value="ECO:0007669"/>
    <property type="project" value="InterPro"/>
</dbReference>
<dbReference type="Proteomes" id="UP000605970">
    <property type="component" value="Unassembled WGS sequence"/>
</dbReference>
<keyword evidence="4 5" id="KW-0862">Zinc</keyword>
<name>A0A8S9Z667_9BILA</name>
<comment type="caution">
    <text evidence="8">The sequence shown here is derived from an EMBL/GenBank/DDBJ whole genome shotgun (WGS) entry which is preliminary data.</text>
</comment>
<feature type="region of interest" description="Disordered" evidence="6">
    <location>
        <begin position="123"/>
        <end position="161"/>
    </location>
</feature>
<keyword evidence="1 5" id="KW-0479">Metal-binding</keyword>
<dbReference type="InterPro" id="IPR000571">
    <property type="entry name" value="Znf_CCCH"/>
</dbReference>
<dbReference type="OrthoDB" id="410307at2759"/>
<dbReference type="EMBL" id="JABEBT010000216">
    <property type="protein sequence ID" value="KAF7624656.1"/>
    <property type="molecule type" value="Genomic_DNA"/>
</dbReference>
<evidence type="ECO:0000313" key="9">
    <source>
        <dbReference type="Proteomes" id="UP000605970"/>
    </source>
</evidence>
<dbReference type="Pfam" id="PF00642">
    <property type="entry name" value="zf-CCCH"/>
    <property type="match status" value="1"/>
</dbReference>
<dbReference type="GO" id="GO:0008270">
    <property type="term" value="F:zinc ion binding"/>
    <property type="evidence" value="ECO:0007669"/>
    <property type="project" value="UniProtKB-KW"/>
</dbReference>
<gene>
    <name evidence="8" type="ORF">Mgra_00010074</name>
</gene>
<organism evidence="8 9">
    <name type="scientific">Meloidogyne graminicola</name>
    <dbReference type="NCBI Taxonomy" id="189291"/>
    <lineage>
        <taxon>Eukaryota</taxon>
        <taxon>Metazoa</taxon>
        <taxon>Ecdysozoa</taxon>
        <taxon>Nematoda</taxon>
        <taxon>Chromadorea</taxon>
        <taxon>Rhabditida</taxon>
        <taxon>Tylenchina</taxon>
        <taxon>Tylenchomorpha</taxon>
        <taxon>Tylenchoidea</taxon>
        <taxon>Meloidogynidae</taxon>
        <taxon>Meloidogyninae</taxon>
        <taxon>Meloidogyne</taxon>
    </lineage>
</organism>
<evidence type="ECO:0000256" key="3">
    <source>
        <dbReference type="ARBA" id="ARBA00022771"/>
    </source>
</evidence>
<dbReference type="SMART" id="SM00356">
    <property type="entry name" value="ZnF_C3H1"/>
    <property type="match status" value="1"/>
</dbReference>
<keyword evidence="3 5" id="KW-0863">Zinc-finger</keyword>
<dbReference type="PANTHER" id="PTHR12547">
    <property type="entry name" value="CCCH ZINC FINGER/TIS11-RELATED"/>
    <property type="match status" value="1"/>
</dbReference>
<proteinExistence type="predicted"/>
<feature type="compositionally biased region" description="Polar residues" evidence="6">
    <location>
        <begin position="151"/>
        <end position="161"/>
    </location>
</feature>
<dbReference type="GO" id="GO:0043186">
    <property type="term" value="C:P granule"/>
    <property type="evidence" value="ECO:0007669"/>
    <property type="project" value="UniProtKB-ARBA"/>
</dbReference>
<feature type="zinc finger region" description="C3H1-type" evidence="5">
    <location>
        <begin position="91"/>
        <end position="119"/>
    </location>
</feature>
<dbReference type="InterPro" id="IPR045877">
    <property type="entry name" value="ZFP36-like"/>
</dbReference>
<evidence type="ECO:0000256" key="6">
    <source>
        <dbReference type="SAM" id="MobiDB-lite"/>
    </source>
</evidence>
<dbReference type="AlphaFoldDB" id="A0A8S9Z667"/>
<dbReference type="Gene3D" id="4.10.1000.10">
    <property type="entry name" value="Zinc finger, CCCH-type"/>
    <property type="match status" value="1"/>
</dbReference>
<keyword evidence="2" id="KW-0677">Repeat</keyword>
<protein>
    <submittedName>
        <fullName evidence="8">C3H1-type domain-containing protein</fullName>
    </submittedName>
</protein>
<evidence type="ECO:0000256" key="1">
    <source>
        <dbReference type="ARBA" id="ARBA00022723"/>
    </source>
</evidence>
<dbReference type="PANTHER" id="PTHR12547:SF18">
    <property type="entry name" value="PROTEIN TIS11"/>
    <property type="match status" value="1"/>
</dbReference>
<dbReference type="SUPFAM" id="SSF90229">
    <property type="entry name" value="CCCH zinc finger"/>
    <property type="match status" value="1"/>
</dbReference>
<dbReference type="PROSITE" id="PS50103">
    <property type="entry name" value="ZF_C3H1"/>
    <property type="match status" value="1"/>
</dbReference>
<evidence type="ECO:0000256" key="4">
    <source>
        <dbReference type="ARBA" id="ARBA00022833"/>
    </source>
</evidence>
<feature type="domain" description="C3H1-type" evidence="7">
    <location>
        <begin position="91"/>
        <end position="119"/>
    </location>
</feature>
<reference evidence="8" key="1">
    <citation type="journal article" date="2020" name="Ecol. Evol.">
        <title>Genome structure and content of the rice root-knot nematode (Meloidogyne graminicola).</title>
        <authorList>
            <person name="Phan N.T."/>
            <person name="Danchin E.G.J."/>
            <person name="Klopp C."/>
            <person name="Perfus-Barbeoch L."/>
            <person name="Kozlowski D.K."/>
            <person name="Koutsovoulos G.D."/>
            <person name="Lopez-Roques C."/>
            <person name="Bouchez O."/>
            <person name="Zahm M."/>
            <person name="Besnard G."/>
            <person name="Bellafiore S."/>
        </authorList>
    </citation>
    <scope>NUCLEOTIDE SEQUENCE</scope>
    <source>
        <strain evidence="8">VN-18</strain>
    </source>
</reference>
<accession>A0A8S9Z667</accession>
<sequence length="161" mass="18426">MDDRQQLKFIEAYFSVGWTNRLELIFPDAPTSISLDQFIHSLPKNLINQQGHKVKLAEPYQHLNQNQQHQLSISHQQLAVASLNSSQANEKYKTTLCNSFAKFGICRYGASCLFAHGETDLRLPNGNGDVGGNRFKRRPSNDYENNESRHSTNYRTSIRKL</sequence>